<evidence type="ECO:0000313" key="3">
    <source>
        <dbReference type="Proteomes" id="UP000419138"/>
    </source>
</evidence>
<dbReference type="InterPro" id="IPR052513">
    <property type="entry name" value="Thioester_dehydratase-like"/>
</dbReference>
<dbReference type="AlphaFoldDB" id="A0A646KHS5"/>
<dbReference type="PANTHER" id="PTHR34075">
    <property type="entry name" value="BLR3430 PROTEIN"/>
    <property type="match status" value="1"/>
</dbReference>
<reference evidence="2 3" key="1">
    <citation type="submission" date="2019-05" db="EMBL/GenBank/DDBJ databases">
        <title>Comparative genomics and metabolomics analyses of clavulanic acid producing Streptomyces species provides insight into specialized metabolism and evolution of beta-lactam biosynthetic gene clusters.</title>
        <authorList>
            <person name="Moore M.A."/>
            <person name="Cruz-Morales P."/>
            <person name="Barona Gomez F."/>
            <person name="Kapil T."/>
        </authorList>
    </citation>
    <scope>NUCLEOTIDE SEQUENCE [LARGE SCALE GENOMIC DNA]</scope>
    <source>
        <strain evidence="2 3">NRRL 5741</strain>
    </source>
</reference>
<dbReference type="Proteomes" id="UP000419138">
    <property type="component" value="Unassembled WGS sequence"/>
</dbReference>
<evidence type="ECO:0000313" key="2">
    <source>
        <dbReference type="EMBL" id="MQT01698.1"/>
    </source>
</evidence>
<dbReference type="Pfam" id="PF12172">
    <property type="entry name" value="zf-ChsH2"/>
    <property type="match status" value="1"/>
</dbReference>
<name>A0A646KHS5_STRJU</name>
<evidence type="ECO:0000259" key="1">
    <source>
        <dbReference type="Pfam" id="PF12172"/>
    </source>
</evidence>
<dbReference type="InterPro" id="IPR012340">
    <property type="entry name" value="NA-bd_OB-fold"/>
</dbReference>
<feature type="domain" description="ChsH2 rubredoxin-like zinc ribbon" evidence="1">
    <location>
        <begin position="12"/>
        <end position="45"/>
    </location>
</feature>
<dbReference type="PANTHER" id="PTHR34075:SF5">
    <property type="entry name" value="BLR3430 PROTEIN"/>
    <property type="match status" value="1"/>
</dbReference>
<gene>
    <name evidence="2" type="ORF">FF041_16220</name>
</gene>
<dbReference type="EMBL" id="VCLA01000134">
    <property type="protein sequence ID" value="MQT01698.1"/>
    <property type="molecule type" value="Genomic_DNA"/>
</dbReference>
<accession>A0A646KHS5</accession>
<protein>
    <recommendedName>
        <fullName evidence="1">ChsH2 rubredoxin-like zinc ribbon domain-containing protein</fullName>
    </recommendedName>
</protein>
<comment type="caution">
    <text evidence="2">The sequence shown here is derived from an EMBL/GenBank/DDBJ whole genome shotgun (WGS) entry which is preliminary data.</text>
</comment>
<sequence length="127" mass="13952">MSQPRTGTAPSARAEAGLIYQRCRWCGSASFRRLLCPVCASSELESECSYSEGVVVRSAVVNRYTRVARNESLVRYPEGFMFRCRVVGIAPQLVWVGARVRPVAGSDPRSGEAVLEICDPVGPADWR</sequence>
<keyword evidence="3" id="KW-1185">Reference proteome</keyword>
<proteinExistence type="predicted"/>
<dbReference type="InterPro" id="IPR022002">
    <property type="entry name" value="ChsH2_Znr"/>
</dbReference>
<organism evidence="2 3">
    <name type="scientific">Streptomyces jumonjinensis</name>
    <dbReference type="NCBI Taxonomy" id="1945"/>
    <lineage>
        <taxon>Bacteria</taxon>
        <taxon>Bacillati</taxon>
        <taxon>Actinomycetota</taxon>
        <taxon>Actinomycetes</taxon>
        <taxon>Kitasatosporales</taxon>
        <taxon>Streptomycetaceae</taxon>
        <taxon>Streptomyces</taxon>
    </lineage>
</organism>
<dbReference type="SUPFAM" id="SSF50249">
    <property type="entry name" value="Nucleic acid-binding proteins"/>
    <property type="match status" value="1"/>
</dbReference>
<dbReference type="RefSeq" id="WP_323391926.1">
    <property type="nucleotide sequence ID" value="NZ_JBEPDZ010000042.1"/>
</dbReference>